<dbReference type="AlphaFoldDB" id="A0A182JLE1"/>
<dbReference type="EnsemblMetazoa" id="AATE020250-RA">
    <property type="protein sequence ID" value="AATE020250-PA.1"/>
    <property type="gene ID" value="AATE020250"/>
</dbReference>
<dbReference type="GO" id="GO:0008239">
    <property type="term" value="F:dipeptidyl-peptidase activity"/>
    <property type="evidence" value="ECO:0007669"/>
    <property type="project" value="TreeGrafter"/>
</dbReference>
<dbReference type="GO" id="GO:0008236">
    <property type="term" value="F:serine-type peptidase activity"/>
    <property type="evidence" value="ECO:0007669"/>
    <property type="project" value="InterPro"/>
</dbReference>
<keyword evidence="5" id="KW-0472">Membrane</keyword>
<dbReference type="InterPro" id="IPR001375">
    <property type="entry name" value="Peptidase_S9_cat"/>
</dbReference>
<dbReference type="STRING" id="41427.A0A182JLE1"/>
<evidence type="ECO:0000256" key="4">
    <source>
        <dbReference type="SAM" id="MobiDB-lite"/>
    </source>
</evidence>
<evidence type="ECO:0000256" key="1">
    <source>
        <dbReference type="ARBA" id="ARBA00010036"/>
    </source>
</evidence>
<sequence length="975" mass="108071">MNVAIHKKTEYRRLAQNDFEESESRTLVTGSSGSETEPDEDDGDVDGSGLLSVSGNDRQRATAGRWFRSTRGVIVDIDRGKGANMKIDMYQRSPKAGEIASSPAVFVRCSSCSVCVRPCFCAVSWSVSNRSSSALVEHQESNKCNPVRQQVETRGATMAASSGNSIEIGHSDQELVGSGKKTLRWYLVFGTLAVILTVIAVALVVILTASNDEGVPPENAPIVSDGGDPITLQDFLSGRLSASGYTGTWTANGKIIYRDDFGSVMLYDPEENSTRTLLGPRNEDLLQGFKFDLSPDGKFLLVARGYSKIFRHSYLAVYDVVDLATKQVYPVNVGGERRALNLVEWGPVGHSFIFVHLNNLFYRESPTAPEVQITTDGSPSVYNGIPDWVYEEEVFSTNLATWFSPDGQRIAFIRFNDTETPLMKIPIYGPPGNPDYQYPHELSLHYPKVGTKNPEVHLYQYDLRERRMQEVAPPVELVNPQRDHIITSVGWTNDRLVTIWMNRVQNHALLRSCRTIEAGAGDADQCMTVHEIKQSGGWLDLFSAPVFNGAGTHFLVIASQNQGSAGGYKHITMISTTEPRSAVALTSGKFVVQDILKWDATTNLVFYTANTEEESHVLHVYAIEGKPGASATGGHCLTCDADVGAKQSFFNAQMSPMSGDNYLVLEARGPNIPWSHVFHWSVGEGSAANAIKMKLIKEWESNRHVERLLKNKSLPRVEIHDIDLENGFTAKAMLLIPPGVNTTSAAVKHPMLVDVYGGPNSANVVGTWSIGWGTHLASNRSVVYAKIDGRGSGLRGDRLMYQIYRRLGTVEVQDQITGARKLADQLPYVDRERLAIWGWSYGGYASAMALAQDTSRVFQCAVSVAPVTDWSFYDSIYTERYMGLPSAGDNRQGYETSRLTAKHERFRNRTYMLVHGTYDDNVHFQQAMQLSRALETNDIQFKQVSYPDEDHSLAGVRPHLYHTLGKFFTECLKLD</sequence>
<evidence type="ECO:0000256" key="5">
    <source>
        <dbReference type="SAM" id="Phobius"/>
    </source>
</evidence>
<dbReference type="InterPro" id="IPR029058">
    <property type="entry name" value="AB_hydrolase_fold"/>
</dbReference>
<name>A0A182JLE1_ANOAO</name>
<dbReference type="GO" id="GO:0005886">
    <property type="term" value="C:plasma membrane"/>
    <property type="evidence" value="ECO:0007669"/>
    <property type="project" value="TreeGrafter"/>
</dbReference>
<dbReference type="InterPro" id="IPR002469">
    <property type="entry name" value="Peptidase_S9B_N"/>
</dbReference>
<keyword evidence="2" id="KW-0325">Glycoprotein</keyword>
<feature type="domain" description="Peptidase S9 prolyl oligopeptidase catalytic" evidence="6">
    <location>
        <begin position="768"/>
        <end position="973"/>
    </location>
</feature>
<evidence type="ECO:0000259" key="6">
    <source>
        <dbReference type="Pfam" id="PF00326"/>
    </source>
</evidence>
<dbReference type="Gene3D" id="2.140.10.30">
    <property type="entry name" value="Dipeptidylpeptidase IV, N-terminal domain"/>
    <property type="match status" value="1"/>
</dbReference>
<dbReference type="InterPro" id="IPR050278">
    <property type="entry name" value="Serine_Prot_S9B/DPPIV"/>
</dbReference>
<keyword evidence="5" id="KW-0812">Transmembrane</keyword>
<keyword evidence="5" id="KW-1133">Transmembrane helix</keyword>
<dbReference type="SUPFAM" id="SSF53474">
    <property type="entry name" value="alpha/beta-Hydrolases"/>
    <property type="match status" value="1"/>
</dbReference>
<dbReference type="PANTHER" id="PTHR11731">
    <property type="entry name" value="PROTEASE FAMILY S9B,C DIPEPTIDYL-PEPTIDASE IV-RELATED"/>
    <property type="match status" value="1"/>
</dbReference>
<dbReference type="VEuPathDB" id="VectorBase:AATE020250"/>
<evidence type="ECO:0000256" key="2">
    <source>
        <dbReference type="ARBA" id="ARBA00023180"/>
    </source>
</evidence>
<proteinExistence type="inferred from homology"/>
<dbReference type="FunFam" id="3.40.50.1820:FF:000003">
    <property type="entry name" value="Dipeptidyl peptidase 4"/>
    <property type="match status" value="1"/>
</dbReference>
<accession>A0A182JLE1</accession>
<evidence type="ECO:0000256" key="3">
    <source>
        <dbReference type="ARBA" id="ARBA00072929"/>
    </source>
</evidence>
<feature type="compositionally biased region" description="Acidic residues" evidence="4">
    <location>
        <begin position="36"/>
        <end position="45"/>
    </location>
</feature>
<dbReference type="GO" id="GO:0006508">
    <property type="term" value="P:proteolysis"/>
    <property type="evidence" value="ECO:0007669"/>
    <property type="project" value="InterPro"/>
</dbReference>
<evidence type="ECO:0000259" key="7">
    <source>
        <dbReference type="Pfam" id="PF00930"/>
    </source>
</evidence>
<feature type="transmembrane region" description="Helical" evidence="5">
    <location>
        <begin position="185"/>
        <end position="209"/>
    </location>
</feature>
<organism evidence="8">
    <name type="scientific">Anopheles atroparvus</name>
    <name type="common">European mosquito</name>
    <dbReference type="NCBI Taxonomy" id="41427"/>
    <lineage>
        <taxon>Eukaryota</taxon>
        <taxon>Metazoa</taxon>
        <taxon>Ecdysozoa</taxon>
        <taxon>Arthropoda</taxon>
        <taxon>Hexapoda</taxon>
        <taxon>Insecta</taxon>
        <taxon>Pterygota</taxon>
        <taxon>Neoptera</taxon>
        <taxon>Endopterygota</taxon>
        <taxon>Diptera</taxon>
        <taxon>Nematocera</taxon>
        <taxon>Culicoidea</taxon>
        <taxon>Culicidae</taxon>
        <taxon>Anophelinae</taxon>
        <taxon>Anopheles</taxon>
    </lineage>
</organism>
<dbReference type="PANTHER" id="PTHR11731:SF192">
    <property type="entry name" value="IP17501P"/>
    <property type="match status" value="1"/>
</dbReference>
<dbReference type="Pfam" id="PF00326">
    <property type="entry name" value="Peptidase_S9"/>
    <property type="match status" value="1"/>
</dbReference>
<evidence type="ECO:0000313" key="8">
    <source>
        <dbReference type="EnsemblMetazoa" id="AATE020250-PA.1"/>
    </source>
</evidence>
<feature type="domain" description="Dipeptidylpeptidase IV N-terminal" evidence="7">
    <location>
        <begin position="294"/>
        <end position="674"/>
    </location>
</feature>
<dbReference type="SUPFAM" id="SSF82171">
    <property type="entry name" value="DPP6 N-terminal domain-like"/>
    <property type="match status" value="1"/>
</dbReference>
<feature type="region of interest" description="Disordered" evidence="4">
    <location>
        <begin position="18"/>
        <end position="56"/>
    </location>
</feature>
<feature type="compositionally biased region" description="Polar residues" evidence="4">
    <location>
        <begin position="25"/>
        <end position="35"/>
    </location>
</feature>
<reference evidence="8" key="1">
    <citation type="submission" date="2022-08" db="UniProtKB">
        <authorList>
            <consortium name="EnsemblMetazoa"/>
        </authorList>
    </citation>
    <scope>IDENTIFICATION</scope>
    <source>
        <strain evidence="8">EBRO</strain>
    </source>
</reference>
<dbReference type="Gene3D" id="3.40.50.1820">
    <property type="entry name" value="alpha/beta hydrolase"/>
    <property type="match status" value="1"/>
</dbReference>
<protein>
    <recommendedName>
        <fullName evidence="3">Venom dipeptidyl peptidase 4</fullName>
    </recommendedName>
</protein>
<comment type="similarity">
    <text evidence="1">Belongs to the peptidase S9B family. DPPIV subfamily.</text>
</comment>
<dbReference type="Pfam" id="PF00930">
    <property type="entry name" value="DPPIV_N"/>
    <property type="match status" value="1"/>
</dbReference>